<protein>
    <submittedName>
        <fullName evidence="1">DUF2487 family protein</fullName>
    </submittedName>
</protein>
<sequence>MKFSEIEKDQWEELRPYLDTCLLPLTGLTGDETPWQATEALEKLRDAMDWIEIPYKGRIVTYPALHYTSEISQFATHVNEVCKKLKEVGFRYVIPISNDPRLNDLVLPEADVFVSAKSIGNGRSGIGQIIESIWSQSPSGDE</sequence>
<dbReference type="InterPro" id="IPR019615">
    <property type="entry name" value="DUF2487"/>
</dbReference>
<organism evidence="1 2">
    <name type="scientific">Paenibacillus residui</name>
    <dbReference type="NCBI Taxonomy" id="629724"/>
    <lineage>
        <taxon>Bacteria</taxon>
        <taxon>Bacillati</taxon>
        <taxon>Bacillota</taxon>
        <taxon>Bacilli</taxon>
        <taxon>Bacillales</taxon>
        <taxon>Paenibacillaceae</taxon>
        <taxon>Paenibacillus</taxon>
    </lineage>
</organism>
<dbReference type="RefSeq" id="WP_144933302.1">
    <property type="nucleotide sequence ID" value="NZ_JBHTIU010000003.1"/>
</dbReference>
<keyword evidence="2" id="KW-1185">Reference proteome</keyword>
<comment type="caution">
    <text evidence="1">The sequence shown here is derived from an EMBL/GenBank/DDBJ whole genome shotgun (WGS) entry which is preliminary data.</text>
</comment>
<dbReference type="EMBL" id="JBHTIU010000003">
    <property type="protein sequence ID" value="MFD0867800.1"/>
    <property type="molecule type" value="Genomic_DNA"/>
</dbReference>
<reference evidence="2" key="1">
    <citation type="journal article" date="2019" name="Int. J. Syst. Evol. Microbiol.">
        <title>The Global Catalogue of Microorganisms (GCM) 10K type strain sequencing project: providing services to taxonomists for standard genome sequencing and annotation.</title>
        <authorList>
            <consortium name="The Broad Institute Genomics Platform"/>
            <consortium name="The Broad Institute Genome Sequencing Center for Infectious Disease"/>
            <person name="Wu L."/>
            <person name="Ma J."/>
        </authorList>
    </citation>
    <scope>NUCLEOTIDE SEQUENCE [LARGE SCALE GENOMIC DNA]</scope>
    <source>
        <strain evidence="2">CCUG 57263</strain>
    </source>
</reference>
<gene>
    <name evidence="1" type="ORF">ACFQ03_01385</name>
</gene>
<accession>A0ABW3D7C7</accession>
<dbReference type="Pfam" id="PF10673">
    <property type="entry name" value="DUF2487"/>
    <property type="match status" value="1"/>
</dbReference>
<name>A0ABW3D7C7_9BACL</name>
<evidence type="ECO:0000313" key="1">
    <source>
        <dbReference type="EMBL" id="MFD0867800.1"/>
    </source>
</evidence>
<evidence type="ECO:0000313" key="2">
    <source>
        <dbReference type="Proteomes" id="UP001597120"/>
    </source>
</evidence>
<dbReference type="Proteomes" id="UP001597120">
    <property type="component" value="Unassembled WGS sequence"/>
</dbReference>
<proteinExistence type="predicted"/>